<accession>A0A1H3GN19</accession>
<reference evidence="2" key="1">
    <citation type="submission" date="2016-10" db="EMBL/GenBank/DDBJ databases">
        <authorList>
            <person name="Varghese N."/>
            <person name="Submissions S."/>
        </authorList>
    </citation>
    <scope>NUCLEOTIDE SEQUENCE [LARGE SCALE GENOMIC DNA]</scope>
    <source>
        <strain evidence="2">SP</strain>
    </source>
</reference>
<dbReference type="SUPFAM" id="SSF48208">
    <property type="entry name" value="Six-hairpin glycosidases"/>
    <property type="match status" value="1"/>
</dbReference>
<gene>
    <name evidence="1" type="ORF">SAMN05421736_101216</name>
</gene>
<dbReference type="STRING" id="1503961.SAMN05421736_101216"/>
<dbReference type="OrthoDB" id="38684at2"/>
<keyword evidence="2" id="KW-1185">Reference proteome</keyword>
<evidence type="ECO:0000313" key="2">
    <source>
        <dbReference type="Proteomes" id="UP000198935"/>
    </source>
</evidence>
<dbReference type="GO" id="GO:0003824">
    <property type="term" value="F:catalytic activity"/>
    <property type="evidence" value="ECO:0007669"/>
    <property type="project" value="UniProtKB-ARBA"/>
</dbReference>
<protein>
    <recommendedName>
        <fullName evidence="3">Cellobiose phosphorylase</fullName>
    </recommendedName>
</protein>
<evidence type="ECO:0008006" key="3">
    <source>
        <dbReference type="Google" id="ProtNLM"/>
    </source>
</evidence>
<dbReference type="InterPro" id="IPR008928">
    <property type="entry name" value="6-hairpin_glycosidase_sf"/>
</dbReference>
<name>A0A1H3GN19_9BACI</name>
<dbReference type="EMBL" id="FNPI01000001">
    <property type="protein sequence ID" value="SDY04365.1"/>
    <property type="molecule type" value="Genomic_DNA"/>
</dbReference>
<dbReference type="InterPro" id="IPR012341">
    <property type="entry name" value="6hp_glycosidase-like_sf"/>
</dbReference>
<proteinExistence type="predicted"/>
<dbReference type="GO" id="GO:0005975">
    <property type="term" value="P:carbohydrate metabolic process"/>
    <property type="evidence" value="ECO:0007669"/>
    <property type="project" value="InterPro"/>
</dbReference>
<organism evidence="1 2">
    <name type="scientific">Evansella caseinilytica</name>
    <dbReference type="NCBI Taxonomy" id="1503961"/>
    <lineage>
        <taxon>Bacteria</taxon>
        <taxon>Bacillati</taxon>
        <taxon>Bacillota</taxon>
        <taxon>Bacilli</taxon>
        <taxon>Bacillales</taxon>
        <taxon>Bacillaceae</taxon>
        <taxon>Evansella</taxon>
    </lineage>
</organism>
<dbReference type="AlphaFoldDB" id="A0A1H3GN19"/>
<dbReference type="Proteomes" id="UP000198935">
    <property type="component" value="Unassembled WGS sequence"/>
</dbReference>
<evidence type="ECO:0000313" key="1">
    <source>
        <dbReference type="EMBL" id="SDY04365.1"/>
    </source>
</evidence>
<dbReference type="Gene3D" id="1.50.10.10">
    <property type="match status" value="1"/>
</dbReference>
<dbReference type="InterPro" id="IPR037018">
    <property type="entry name" value="GH65_N"/>
</dbReference>
<dbReference type="Gene3D" id="2.70.98.40">
    <property type="entry name" value="Glycoside hydrolase, family 65, N-terminal domain"/>
    <property type="match status" value="1"/>
</dbReference>
<sequence length="1059" mass="119998">MYRLNDKHHFQMDDYREKAPFSSFLPGMSGMDGIPMWVFYVNRGQGIAGFGVQDKDHAIMEFLPADKAYQLVPFQGFRTFIKWMESDKISFFEPFSSISPGQQKTEENMEISENMLALKYVNHEAGLQMTVEYFTLPHSPAAALIRRVGWKNISKKTVRAEILDGLPAVLPSGVPNAAYKELGNTLKSWFDVCNLENHVPFYRLRGSIEDTAEVKEVNHGNFYFSLLAYRGEEKRLKPIVDRDVIFGSDTGLQVPQSFMNRSVNELTAADGCTANKVACGFSAVETELAAEEEAALFTVIGHARNLETLNAFVKNHLSAPKLAAMKEQAAAMTDDITKPVRTSTGKPLFDAYTRQCYLDNGLRGGFPFVFEDQHNHQMYYLFSRKHGDLERDYNFFSLSPTYYSQGNGNYRDVNQNRRCDVFFDPKVGDYNVRLFMNLIQLDGYNPLAVKGVRFTLEAQENVDLPTFVTDIAELAKVRGFFRNSFTPGELKHFLEDEKIRLHMPFAAFLTTVILASEPNFQAEFGEGYWVDHWTYNLDLIDSYLAVFPDKKSEFFFSKTYQYFISPIRVKKRSEKYVLNNGRLRQYYALETDRKLAEEAAKTGGVLWLKDKYGKGSIYKTDLYSKLFLLALVKTATMAPYGLGIEMEAGKPGWNDSINGLPGMFGASSSELFEVKRLLALLLEVKEGRGLSLPLEAAEFLQALVSEIKKVEKGDTDELGYWHAVSGRRESYREAIYGGISGEEKYFSLKEARQMLRLLKSKVEKGIERVFSYGKVLPPTYFYFEPVQETGEAPPEIDKLDWKPVPVTPFLEGIVKALKLTKDKNEAKKIYDAVKASSIYDKKLKMYKTSMSIEKEPNELGRVKSFTPGWLENESIFLHMEYKYLLAVLKSGLADEFFADMQQAVIPFLDPAVYGRSTLENSSFIASSANPDAKLHGRGFVSRLSGSTIEFLNIWFVMMAGRQPFLLINGELACQLSPTLPSWLFDEHGKVSFTFLGSCNITYENESGKNTYGENGVSPVEYVLTYQDKATIPIHDRVIPKDHAMAIRNGEVASIHVKLA</sequence>